<sequence>DSDVEYGLLLSYAREYTDRLFLGGNVKLLRQGLIDNTSFGMGLDIGAMYFPSPNLTLGARLADATTTQISWDTGHHETVAPSLTVGARYTMLMPAAFDGSVTVAADLREAFDGSDEVSQLGGGLDSRLGLEYWFKQLLAARVGSDTGNFTAGAGLNVPGMLQGMSVDYAFLAHDELDDTHRLSASVRF</sequence>
<organism evidence="1 2">
    <name type="scientific">Eiseniibacteriota bacterium</name>
    <dbReference type="NCBI Taxonomy" id="2212470"/>
    <lineage>
        <taxon>Bacteria</taxon>
        <taxon>Candidatus Eiseniibacteriota</taxon>
    </lineage>
</organism>
<gene>
    <name evidence="1" type="ORF">KDA27_21760</name>
</gene>
<accession>A0A956SHG8</accession>
<dbReference type="Gene3D" id="2.40.160.60">
    <property type="entry name" value="Outer membrane protein transport protein (OMPP1/FadL/TodX)"/>
    <property type="match status" value="1"/>
</dbReference>
<dbReference type="AlphaFoldDB" id="A0A956SHG8"/>
<evidence type="ECO:0000313" key="1">
    <source>
        <dbReference type="EMBL" id="MCA9758438.1"/>
    </source>
</evidence>
<reference evidence="1" key="2">
    <citation type="journal article" date="2021" name="Microbiome">
        <title>Successional dynamics and alternative stable states in a saline activated sludge microbial community over 9 years.</title>
        <authorList>
            <person name="Wang Y."/>
            <person name="Ye J."/>
            <person name="Ju F."/>
            <person name="Liu L."/>
            <person name="Boyd J.A."/>
            <person name="Deng Y."/>
            <person name="Parks D.H."/>
            <person name="Jiang X."/>
            <person name="Yin X."/>
            <person name="Woodcroft B.J."/>
            <person name="Tyson G.W."/>
            <person name="Hugenholtz P."/>
            <person name="Polz M.F."/>
            <person name="Zhang T."/>
        </authorList>
    </citation>
    <scope>NUCLEOTIDE SEQUENCE</scope>
    <source>
        <strain evidence="1">HKST-UBA02</strain>
    </source>
</reference>
<evidence type="ECO:0008006" key="3">
    <source>
        <dbReference type="Google" id="ProtNLM"/>
    </source>
</evidence>
<name>A0A956SHG8_UNCEI</name>
<dbReference type="Proteomes" id="UP000739538">
    <property type="component" value="Unassembled WGS sequence"/>
</dbReference>
<feature type="non-terminal residue" evidence="1">
    <location>
        <position position="1"/>
    </location>
</feature>
<dbReference type="EMBL" id="JAGQHS010000173">
    <property type="protein sequence ID" value="MCA9758438.1"/>
    <property type="molecule type" value="Genomic_DNA"/>
</dbReference>
<protein>
    <recommendedName>
        <fullName evidence="3">PorV/PorQ family protein</fullName>
    </recommendedName>
</protein>
<evidence type="ECO:0000313" key="2">
    <source>
        <dbReference type="Proteomes" id="UP000739538"/>
    </source>
</evidence>
<proteinExistence type="predicted"/>
<comment type="caution">
    <text evidence="1">The sequence shown here is derived from an EMBL/GenBank/DDBJ whole genome shotgun (WGS) entry which is preliminary data.</text>
</comment>
<reference evidence="1" key="1">
    <citation type="submission" date="2020-04" db="EMBL/GenBank/DDBJ databases">
        <authorList>
            <person name="Zhang T."/>
        </authorList>
    </citation>
    <scope>NUCLEOTIDE SEQUENCE</scope>
    <source>
        <strain evidence="1">HKST-UBA02</strain>
    </source>
</reference>